<comment type="caution">
    <text evidence="1">The sequence shown here is derived from an EMBL/GenBank/DDBJ whole genome shotgun (WGS) entry which is preliminary data.</text>
</comment>
<proteinExistence type="predicted"/>
<keyword evidence="2" id="KW-1185">Reference proteome</keyword>
<reference evidence="1 2" key="1">
    <citation type="journal article" date="2018" name="New Phytol.">
        <title>Phylogenomics of Endogonaceae and evolution of mycorrhizas within Mucoromycota.</title>
        <authorList>
            <person name="Chang Y."/>
            <person name="Desiro A."/>
            <person name="Na H."/>
            <person name="Sandor L."/>
            <person name="Lipzen A."/>
            <person name="Clum A."/>
            <person name="Barry K."/>
            <person name="Grigoriev I.V."/>
            <person name="Martin F.M."/>
            <person name="Stajich J.E."/>
            <person name="Smith M.E."/>
            <person name="Bonito G."/>
            <person name="Spatafora J.W."/>
        </authorList>
    </citation>
    <scope>NUCLEOTIDE SEQUENCE [LARGE SCALE GENOMIC DNA]</scope>
    <source>
        <strain evidence="1 2">AD002</strain>
    </source>
</reference>
<dbReference type="AlphaFoldDB" id="A0A433QHM2"/>
<sequence>PNVVKPVSSVFPLHPSAPVSPLSSFCTAATSNVTQSLRYRNPLMGMLASRLSCMECGYTVRVGFYVGLSGPIDGGD</sequence>
<protein>
    <submittedName>
        <fullName evidence="1">Uncharacterized protein</fullName>
    </submittedName>
</protein>
<accession>A0A433QHM2</accession>
<dbReference type="EMBL" id="RBNJ01005305">
    <property type="protein sequence ID" value="RUS29320.1"/>
    <property type="molecule type" value="Genomic_DNA"/>
</dbReference>
<organism evidence="1 2">
    <name type="scientific">Jimgerdemannia flammicorona</name>
    <dbReference type="NCBI Taxonomy" id="994334"/>
    <lineage>
        <taxon>Eukaryota</taxon>
        <taxon>Fungi</taxon>
        <taxon>Fungi incertae sedis</taxon>
        <taxon>Mucoromycota</taxon>
        <taxon>Mucoromycotina</taxon>
        <taxon>Endogonomycetes</taxon>
        <taxon>Endogonales</taxon>
        <taxon>Endogonaceae</taxon>
        <taxon>Jimgerdemannia</taxon>
    </lineage>
</organism>
<feature type="non-terminal residue" evidence="1">
    <location>
        <position position="1"/>
    </location>
</feature>
<gene>
    <name evidence="1" type="ORF">BC938DRAFT_480800</name>
</gene>
<evidence type="ECO:0000313" key="2">
    <source>
        <dbReference type="Proteomes" id="UP000274822"/>
    </source>
</evidence>
<dbReference type="Proteomes" id="UP000274822">
    <property type="component" value="Unassembled WGS sequence"/>
</dbReference>
<name>A0A433QHM2_9FUNG</name>
<evidence type="ECO:0000313" key="1">
    <source>
        <dbReference type="EMBL" id="RUS29320.1"/>
    </source>
</evidence>